<dbReference type="KEGG" id="sgbi:P3F81_05830"/>
<dbReference type="InterPro" id="IPR023862">
    <property type="entry name" value="CHP03960_rSAM"/>
</dbReference>
<dbReference type="InterPro" id="IPR045784">
    <property type="entry name" value="Radical_SAM_N2"/>
</dbReference>
<dbReference type="AlphaFoldDB" id="A0A9Y2EUH2"/>
<dbReference type="Gene3D" id="3.40.50.280">
    <property type="entry name" value="Cobalamin-binding domain"/>
    <property type="match status" value="1"/>
</dbReference>
<dbReference type="PROSITE" id="PS51918">
    <property type="entry name" value="RADICAL_SAM"/>
    <property type="match status" value="1"/>
</dbReference>
<dbReference type="PANTHER" id="PTHR42731:SF5">
    <property type="entry name" value="RADICAL SAM DOMAIN PROTEIN"/>
    <property type="match status" value="1"/>
</dbReference>
<dbReference type="SMART" id="SM00729">
    <property type="entry name" value="Elp3"/>
    <property type="match status" value="1"/>
</dbReference>
<dbReference type="Pfam" id="PF19864">
    <property type="entry name" value="Radical_SAM_N2"/>
    <property type="match status" value="1"/>
</dbReference>
<dbReference type="InterPro" id="IPR007197">
    <property type="entry name" value="rSAM"/>
</dbReference>
<dbReference type="GO" id="GO:0051536">
    <property type="term" value="F:iron-sulfur cluster binding"/>
    <property type="evidence" value="ECO:0007669"/>
    <property type="project" value="InterPro"/>
</dbReference>
<accession>A0A9Y2EUH2</accession>
<dbReference type="InterPro" id="IPR023404">
    <property type="entry name" value="rSAM_horseshoe"/>
</dbReference>
<evidence type="ECO:0000313" key="3">
    <source>
        <dbReference type="Proteomes" id="UP001243623"/>
    </source>
</evidence>
<dbReference type="SUPFAM" id="SSF102114">
    <property type="entry name" value="Radical SAM enzymes"/>
    <property type="match status" value="1"/>
</dbReference>
<dbReference type="InterPro" id="IPR058240">
    <property type="entry name" value="rSAM_sf"/>
</dbReference>
<evidence type="ECO:0000259" key="1">
    <source>
        <dbReference type="PROSITE" id="PS51918"/>
    </source>
</evidence>
<dbReference type="GO" id="GO:0003824">
    <property type="term" value="F:catalytic activity"/>
    <property type="evidence" value="ECO:0007669"/>
    <property type="project" value="InterPro"/>
</dbReference>
<dbReference type="InterPro" id="IPR006638">
    <property type="entry name" value="Elp3/MiaA/NifB-like_rSAM"/>
</dbReference>
<dbReference type="SFLD" id="SFLDG01082">
    <property type="entry name" value="B12-binding_domain_containing"/>
    <property type="match status" value="1"/>
</dbReference>
<dbReference type="PANTHER" id="PTHR42731">
    <property type="entry name" value="SLL1084 PROTEIN"/>
    <property type="match status" value="1"/>
</dbReference>
<dbReference type="CDD" id="cd01335">
    <property type="entry name" value="Radical_SAM"/>
    <property type="match status" value="1"/>
</dbReference>
<dbReference type="NCBIfam" id="TIGR03960">
    <property type="entry name" value="rSAM_fuse_unch"/>
    <property type="match status" value="1"/>
</dbReference>
<dbReference type="Proteomes" id="UP001243623">
    <property type="component" value="Chromosome"/>
</dbReference>
<dbReference type="EMBL" id="CP120678">
    <property type="protein sequence ID" value="WIW71810.1"/>
    <property type="molecule type" value="Genomic_DNA"/>
</dbReference>
<sequence>MSWVIKEALNKILDQEEGYITFPAGQRTPFALVYPNSYHVGMSNLGIHILYKLLNARKDIACERFFLPEKKFEAEFIKTNTPLLSLETQMPLYKFPLIGISISFEMDYFNIIKILDMGKVKIFAKDRSDMDPIVIAGGPCATFNPEPLSDFIDVFVIGEGENTVQELMDVYFSAIDQGLSRDEVLLSFTKIPGVYIPKFYRHQLNENNQLTVIHLTSVPEKVTRQWVENLDDFDAQSVIFTDKTEFGGLCLLEIARGCGRHCRFCMAGYCFRKPRTRSLEKLKVNLEEIKKVGKKVGLMGAAISDYPEVDALCKDILGLDMSMSVASLRADSFTNDLADSLAKSGLKTITLAPEAGSEKLRNVINKGINEEDLFRAINIAVNAGIKNLKLYIMIGLPFETDDDIEEIIKMAKKIKDYREKLNCRGTITLSINPFIPKPFTPFQWLPMDDLKNIDYKLKQIKQSLKGIKGIEIIMESPKEAYVQGILARGDRRVGKAIYDAYQLGGSKKLKVSLEQNGLEDSFYLYRTRDKDEVFPWETLDMGFTKQYLYDELLKAAEQKKTIKCFDGCNRCGVCKHSE</sequence>
<keyword evidence="3" id="KW-1185">Reference proteome</keyword>
<dbReference type="SFLD" id="SFLDS00029">
    <property type="entry name" value="Radical_SAM"/>
    <property type="match status" value="1"/>
</dbReference>
<evidence type="ECO:0000313" key="2">
    <source>
        <dbReference type="EMBL" id="WIW71810.1"/>
    </source>
</evidence>
<dbReference type="RefSeq" id="WP_147668349.1">
    <property type="nucleotide sequence ID" value="NZ_CP120678.1"/>
</dbReference>
<protein>
    <submittedName>
        <fullName evidence="2">TIGR03960 family B12-binding radical SAM protein</fullName>
    </submittedName>
</protein>
<dbReference type="Gene3D" id="3.80.30.20">
    <property type="entry name" value="tm_1862 like domain"/>
    <property type="match status" value="1"/>
</dbReference>
<name>A0A9Y2EUH2_9FIRM</name>
<feature type="domain" description="Radical SAM core" evidence="1">
    <location>
        <begin position="244"/>
        <end position="471"/>
    </location>
</feature>
<reference evidence="2" key="1">
    <citation type="submission" date="2023-03" db="EMBL/GenBank/DDBJ databases">
        <title>Selenobaculum gbiensis gen. nov. sp. nov., a new bacterium isolated from the gut microbiota of IBD patient.</title>
        <authorList>
            <person name="Yeo S."/>
            <person name="Park H."/>
            <person name="Huh C.S."/>
        </authorList>
    </citation>
    <scope>NUCLEOTIDE SEQUENCE</scope>
    <source>
        <strain evidence="2">ICN-92133</strain>
    </source>
</reference>
<proteinExistence type="predicted"/>
<dbReference type="Pfam" id="PF04055">
    <property type="entry name" value="Radical_SAM"/>
    <property type="match status" value="1"/>
</dbReference>
<gene>
    <name evidence="2" type="ORF">P3F81_05830</name>
</gene>
<organism evidence="2 3">
    <name type="scientific">Selenobaculum gibii</name>
    <dbReference type="NCBI Taxonomy" id="3054208"/>
    <lineage>
        <taxon>Bacteria</taxon>
        <taxon>Bacillati</taxon>
        <taxon>Bacillota</taxon>
        <taxon>Negativicutes</taxon>
        <taxon>Selenomonadales</taxon>
        <taxon>Selenomonadaceae</taxon>
        <taxon>Selenobaculum</taxon>
    </lineage>
</organism>